<dbReference type="RefSeq" id="WP_070932955.1">
    <property type="nucleotide sequence ID" value="NZ_MIPT01000001.1"/>
</dbReference>
<dbReference type="InterPro" id="IPR018775">
    <property type="entry name" value="RlaP"/>
</dbReference>
<proteinExistence type="predicted"/>
<dbReference type="Proteomes" id="UP000179467">
    <property type="component" value="Unassembled WGS sequence"/>
</dbReference>
<reference evidence="1 2" key="1">
    <citation type="submission" date="2016-09" db="EMBL/GenBank/DDBJ databases">
        <title>Metabolic pathway, cell adaptation mechanisms and a novel monoxygenase revealed through proteogenomic-transcription analysis of a Sphingomonas haloaromaticamans strain degrading the fungicide ortho-phenylphenol.</title>
        <authorList>
            <person name="Perruchon C."/>
            <person name="Papadopoulou E.S."/>
            <person name="Rousidou C."/>
            <person name="Vasileiadis S."/>
            <person name="Tanou G."/>
            <person name="Amoutzias G."/>
            <person name="Molassiotis A."/>
            <person name="Karpouzas D.G."/>
        </authorList>
    </citation>
    <scope>NUCLEOTIDE SEQUENCE [LARGE SCALE GENOMIC DNA]</scope>
    <source>
        <strain evidence="1 2">P3</strain>
    </source>
</reference>
<sequence length="124" mass="13804">MTPSWGALLRWLDRPGDVPVKKYFYALRPALAVRALRLNPSVRPPMNLQKLLQVVDLPRPMIGRIELLVEAKARTNEMSNGLRAPELEALIADELGRVGDIPAMSMHPDAADRANGLFLELVNI</sequence>
<dbReference type="AlphaFoldDB" id="A0A1S1HAF5"/>
<evidence type="ECO:0000313" key="2">
    <source>
        <dbReference type="Proteomes" id="UP000179467"/>
    </source>
</evidence>
<dbReference type="Pfam" id="PF10127">
    <property type="entry name" value="RlaP"/>
    <property type="match status" value="1"/>
</dbReference>
<evidence type="ECO:0000313" key="1">
    <source>
        <dbReference type="EMBL" id="OHT19124.1"/>
    </source>
</evidence>
<accession>A0A1S1HAF5</accession>
<gene>
    <name evidence="1" type="ORF">BHE75_01107</name>
</gene>
<dbReference type="EMBL" id="MIPT01000001">
    <property type="protein sequence ID" value="OHT19124.1"/>
    <property type="molecule type" value="Genomic_DNA"/>
</dbReference>
<protein>
    <submittedName>
        <fullName evidence="1">Putative nucleotidyltransferase</fullName>
    </submittedName>
</protein>
<organism evidence="1 2">
    <name type="scientific">Edaphosphingomonas haloaromaticamans</name>
    <dbReference type="NCBI Taxonomy" id="653954"/>
    <lineage>
        <taxon>Bacteria</taxon>
        <taxon>Pseudomonadati</taxon>
        <taxon>Pseudomonadota</taxon>
        <taxon>Alphaproteobacteria</taxon>
        <taxon>Sphingomonadales</taxon>
        <taxon>Rhizorhabdaceae</taxon>
        <taxon>Edaphosphingomonas</taxon>
    </lineage>
</organism>
<keyword evidence="2" id="KW-1185">Reference proteome</keyword>
<dbReference type="GO" id="GO:0016740">
    <property type="term" value="F:transferase activity"/>
    <property type="evidence" value="ECO:0007669"/>
    <property type="project" value="UniProtKB-KW"/>
</dbReference>
<comment type="caution">
    <text evidence="1">The sequence shown here is derived from an EMBL/GenBank/DDBJ whole genome shotgun (WGS) entry which is preliminary data.</text>
</comment>
<name>A0A1S1HAF5_9SPHN</name>
<dbReference type="OrthoDB" id="9796845at2"/>
<keyword evidence="1" id="KW-0808">Transferase</keyword>